<feature type="domain" description="ShKT" evidence="6">
    <location>
        <begin position="266"/>
        <end position="300"/>
    </location>
</feature>
<evidence type="ECO:0000256" key="5">
    <source>
        <dbReference type="SAM" id="SignalP"/>
    </source>
</evidence>
<feature type="domain" description="ShKT" evidence="6">
    <location>
        <begin position="210"/>
        <end position="248"/>
    </location>
</feature>
<dbReference type="PROSITE" id="PS51670">
    <property type="entry name" value="SHKT"/>
    <property type="match status" value="3"/>
</dbReference>
<dbReference type="Gene3D" id="1.10.10.1870">
    <property type="entry name" value="ShTK domain-like"/>
    <property type="match status" value="1"/>
</dbReference>
<evidence type="ECO:0000256" key="1">
    <source>
        <dbReference type="ARBA" id="ARBA00022729"/>
    </source>
</evidence>
<protein>
    <submittedName>
        <fullName evidence="8">ShKT domain-containing protein</fullName>
    </submittedName>
</protein>
<feature type="region of interest" description="Disordered" evidence="4">
    <location>
        <begin position="249"/>
        <end position="277"/>
    </location>
</feature>
<accession>A0A0K0EWL5</accession>
<evidence type="ECO:0000256" key="3">
    <source>
        <dbReference type="PROSITE-ProRule" id="PRU01005"/>
    </source>
</evidence>
<proteinExistence type="predicted"/>
<feature type="signal peptide" evidence="5">
    <location>
        <begin position="1"/>
        <end position="22"/>
    </location>
</feature>
<organism evidence="7 8">
    <name type="scientific">Strongyloides venezuelensis</name>
    <name type="common">Threadworm</name>
    <dbReference type="NCBI Taxonomy" id="75913"/>
    <lineage>
        <taxon>Eukaryota</taxon>
        <taxon>Metazoa</taxon>
        <taxon>Ecdysozoa</taxon>
        <taxon>Nematoda</taxon>
        <taxon>Chromadorea</taxon>
        <taxon>Rhabditida</taxon>
        <taxon>Tylenchina</taxon>
        <taxon>Panagrolaimomorpha</taxon>
        <taxon>Strongyloidoidea</taxon>
        <taxon>Strongyloididae</taxon>
        <taxon>Strongyloides</taxon>
    </lineage>
</organism>
<dbReference type="Gene3D" id="1.10.10.1940">
    <property type="match status" value="2"/>
</dbReference>
<dbReference type="FunFam" id="1.10.10.1940:FF:000002">
    <property type="entry name" value="PHAryngeal gland Toxin-related"/>
    <property type="match status" value="2"/>
</dbReference>
<evidence type="ECO:0000313" key="7">
    <source>
        <dbReference type="Proteomes" id="UP000035680"/>
    </source>
</evidence>
<dbReference type="AlphaFoldDB" id="A0A0K0EWL5"/>
<evidence type="ECO:0000259" key="6">
    <source>
        <dbReference type="PROSITE" id="PS51670"/>
    </source>
</evidence>
<feature type="domain" description="ShKT" evidence="6">
    <location>
        <begin position="154"/>
        <end position="192"/>
    </location>
</feature>
<evidence type="ECO:0000313" key="8">
    <source>
        <dbReference type="WBParaSite" id="SVE_0091700.1"/>
    </source>
</evidence>
<keyword evidence="1 5" id="KW-0732">Signal</keyword>
<dbReference type="SMART" id="SM00254">
    <property type="entry name" value="ShKT"/>
    <property type="match status" value="3"/>
</dbReference>
<keyword evidence="2 3" id="KW-1015">Disulfide bond</keyword>
<dbReference type="InterPro" id="IPR003582">
    <property type="entry name" value="ShKT_dom"/>
</dbReference>
<feature type="disulfide bond" evidence="3">
    <location>
        <begin position="266"/>
        <end position="300"/>
    </location>
</feature>
<comment type="caution">
    <text evidence="3">Lacks conserved residue(s) required for the propagation of feature annotation.</text>
</comment>
<dbReference type="STRING" id="75913.A0A0K0EWL5"/>
<sequence length="300" mass="30323">MVSTKFFLMATLYFTSMKIAHCGDTIACTAAADCTSSTQKCMDIDGVNKACVNVCTTDADCGGTAGSCAATTTGDVGGTTGFSVCPFVIQQCLTDAECTAADPALPVCNLYTLICEAATTAASTSTTVVTTTVVTTTTTTTKAATTTVKSSTTCADQVTGGSNDCPSLAAYCTNSLYLSLMKEKCPKTCGYCTTSGSSGSSGSGSTSSGCADQVTGGSNSCSSMASYCTNTIYKDLMKEKCPKTCGYCTSSSSSSSSSGSSSTTTCKDTTSDCSSKSSLCTNTIYKSLMKTNCASTCGYC</sequence>
<evidence type="ECO:0000256" key="2">
    <source>
        <dbReference type="ARBA" id="ARBA00023157"/>
    </source>
</evidence>
<dbReference type="PANTHER" id="PTHR46219">
    <property type="entry name" value="PROTEIN CBG11138"/>
    <property type="match status" value="1"/>
</dbReference>
<keyword evidence="7" id="KW-1185">Reference proteome</keyword>
<feature type="chain" id="PRO_5005328949" evidence="5">
    <location>
        <begin position="23"/>
        <end position="300"/>
    </location>
</feature>
<evidence type="ECO:0000256" key="4">
    <source>
        <dbReference type="SAM" id="MobiDB-lite"/>
    </source>
</evidence>
<dbReference type="Proteomes" id="UP000035680">
    <property type="component" value="Unassembled WGS sequence"/>
</dbReference>
<reference evidence="8" key="2">
    <citation type="submission" date="2015-08" db="UniProtKB">
        <authorList>
            <consortium name="WormBaseParasite"/>
        </authorList>
    </citation>
    <scope>IDENTIFICATION</scope>
</reference>
<dbReference type="WBParaSite" id="SVE_0091700.1">
    <property type="protein sequence ID" value="SVE_0091700.1"/>
    <property type="gene ID" value="SVE_0091700"/>
</dbReference>
<dbReference type="Pfam" id="PF01549">
    <property type="entry name" value="ShK"/>
    <property type="match status" value="3"/>
</dbReference>
<dbReference type="PANTHER" id="PTHR46219:SF5">
    <property type="entry name" value="SHKT DOMAIN-CONTAINING PROTEIN"/>
    <property type="match status" value="1"/>
</dbReference>
<reference evidence="7" key="1">
    <citation type="submission" date="2014-07" db="EMBL/GenBank/DDBJ databases">
        <authorList>
            <person name="Martin A.A"/>
            <person name="De Silva N."/>
        </authorList>
    </citation>
    <scope>NUCLEOTIDE SEQUENCE</scope>
</reference>
<name>A0A0K0EWL5_STRVS</name>